<gene>
    <name evidence="1" type="ORF">G9444_3687</name>
</gene>
<accession>A0A6G9CWE8</accession>
<evidence type="ECO:0000313" key="1">
    <source>
        <dbReference type="EMBL" id="QIP40931.1"/>
    </source>
</evidence>
<dbReference type="EMBL" id="CP050124">
    <property type="protein sequence ID" value="QIP40931.1"/>
    <property type="molecule type" value="Genomic_DNA"/>
</dbReference>
<reference evidence="1 2" key="1">
    <citation type="submission" date="2020-03" db="EMBL/GenBank/DDBJ databases">
        <title>Screen low temperature-resistant strains for efficient degradation of petroleum hydrocarbons under the low temperature.</title>
        <authorList>
            <person name="Wang Y."/>
            <person name="Chen J."/>
        </authorList>
    </citation>
    <scope>NUCLEOTIDE SEQUENCE [LARGE SCALE GENOMIC DNA]</scope>
    <source>
        <strain evidence="1 2">KB1</strain>
    </source>
</reference>
<dbReference type="AlphaFoldDB" id="A0A6G9CWE8"/>
<sequence>MMVSTAVRPLSRGDVSTFERRPASADAAFGPIAGRYKTDSMRTGSGIAAVCLFWTHRRSQAE</sequence>
<dbReference type="Proteomes" id="UP000502345">
    <property type="component" value="Chromosome"/>
</dbReference>
<proteinExistence type="predicted"/>
<name>A0A6G9CWE8_RHOER</name>
<evidence type="ECO:0000313" key="2">
    <source>
        <dbReference type="Proteomes" id="UP000502345"/>
    </source>
</evidence>
<protein>
    <submittedName>
        <fullName evidence="1">Uncharacterized protein</fullName>
    </submittedName>
</protein>
<organism evidence="1 2">
    <name type="scientific">Rhodococcus erythropolis</name>
    <name type="common">Arthrobacter picolinophilus</name>
    <dbReference type="NCBI Taxonomy" id="1833"/>
    <lineage>
        <taxon>Bacteria</taxon>
        <taxon>Bacillati</taxon>
        <taxon>Actinomycetota</taxon>
        <taxon>Actinomycetes</taxon>
        <taxon>Mycobacteriales</taxon>
        <taxon>Nocardiaceae</taxon>
        <taxon>Rhodococcus</taxon>
        <taxon>Rhodococcus erythropolis group</taxon>
    </lineage>
</organism>